<accession>A0A937XE08</accession>
<evidence type="ECO:0000313" key="3">
    <source>
        <dbReference type="Proteomes" id="UP000779900"/>
    </source>
</evidence>
<dbReference type="SUPFAM" id="SSF56935">
    <property type="entry name" value="Porins"/>
    <property type="match status" value="1"/>
</dbReference>
<evidence type="ECO:0008006" key="4">
    <source>
        <dbReference type="Google" id="ProtNLM"/>
    </source>
</evidence>
<gene>
    <name evidence="2" type="ORF">FJY68_05510</name>
</gene>
<reference evidence="2" key="1">
    <citation type="submission" date="2019-03" db="EMBL/GenBank/DDBJ databases">
        <title>Lake Tanganyika Metagenome-Assembled Genomes (MAGs).</title>
        <authorList>
            <person name="Tran P."/>
        </authorList>
    </citation>
    <scope>NUCLEOTIDE SEQUENCE</scope>
    <source>
        <strain evidence="2">K_DeepCast_150m_m2_040</strain>
    </source>
</reference>
<protein>
    <recommendedName>
        <fullName evidence="4">Outer membrane protein beta-barrel domain-containing protein</fullName>
    </recommendedName>
</protein>
<proteinExistence type="predicted"/>
<dbReference type="EMBL" id="VGIR01000025">
    <property type="protein sequence ID" value="MBM3331297.1"/>
    <property type="molecule type" value="Genomic_DNA"/>
</dbReference>
<dbReference type="Proteomes" id="UP000779900">
    <property type="component" value="Unassembled WGS sequence"/>
</dbReference>
<comment type="caution">
    <text evidence="2">The sequence shown here is derived from an EMBL/GenBank/DDBJ whole genome shotgun (WGS) entry which is preliminary data.</text>
</comment>
<sequence>MTKQKVLLAAVLVTALAATGAMGAQLNFGGDIGWVLFDVSSGSGIQPSRDSAGNPVATAYDTTGRVNTYLMSHGVGLYFNAQLTNDISINVLADCGGTATGATPSLGKKLGTQQGTGTLKAVSFPEANIALMLPWQVQMTTGIIRPIFSEDYGEKKSYQEHNRMHKSSANAYGGEWHDLGIELYRSFEPGGGFSIPAYAYLLAGEQMIGDDNSNKSLLFHVAPTFWKLRLLGSYGFGKEGADGALEPWSRYAVGLGGDFGPVYFRGECFGGSWAGVPVFNHKPEGGIDTTTYTRKPTAWYVTAGVNVIPDKLGFNLVYDQSSPDWTTWGKLGYTTGSSNVTNMHNGQAIGESYTTIGATVQYWVIPGSALMLEYNKGLWKVGDGTLCKLDFNRITLGWRTVF</sequence>
<dbReference type="AlphaFoldDB" id="A0A937XE08"/>
<keyword evidence="1" id="KW-0732">Signal</keyword>
<feature type="signal peptide" evidence="1">
    <location>
        <begin position="1"/>
        <end position="23"/>
    </location>
</feature>
<organism evidence="2 3">
    <name type="scientific">candidate division WOR-3 bacterium</name>
    <dbReference type="NCBI Taxonomy" id="2052148"/>
    <lineage>
        <taxon>Bacteria</taxon>
        <taxon>Bacteria division WOR-3</taxon>
    </lineage>
</organism>
<name>A0A937XE08_UNCW3</name>
<feature type="chain" id="PRO_5037612775" description="Outer membrane protein beta-barrel domain-containing protein" evidence="1">
    <location>
        <begin position="24"/>
        <end position="402"/>
    </location>
</feature>
<evidence type="ECO:0000256" key="1">
    <source>
        <dbReference type="SAM" id="SignalP"/>
    </source>
</evidence>
<evidence type="ECO:0000313" key="2">
    <source>
        <dbReference type="EMBL" id="MBM3331297.1"/>
    </source>
</evidence>